<dbReference type="GO" id="GO:0004175">
    <property type="term" value="F:endopeptidase activity"/>
    <property type="evidence" value="ECO:0007669"/>
    <property type="project" value="UniProtKB-ARBA"/>
</dbReference>
<dbReference type="Pfam" id="PF02517">
    <property type="entry name" value="Rce1-like"/>
    <property type="match status" value="1"/>
</dbReference>
<comment type="caution">
    <text evidence="3">The sequence shown here is derived from an EMBL/GenBank/DDBJ whole genome shotgun (WGS) entry which is preliminary data.</text>
</comment>
<keyword evidence="1" id="KW-1133">Transmembrane helix</keyword>
<sequence length="257" mass="27515">MTDAVTAATDDHRPALGGFGVLARWVWVSPVAIFAGLGLKASVQESMSYGLLGAMVVLFALVGVAFIIDGRTVLSQTRDNLSLIGVGPVLGDKSWVWSRGRLIGATVVAAGGVAAAVLAWVTAQLMASLFPRAEGLIDDRYDIYAGHSTPYVWLVQMVENGLSEELVFRSPVLAAYLLLRVSALAHSRFAWMLWAVGSAGWTTVFALSHSDYGMWNVAPAFVMGLVFVGVTVLTRTVWTAVIAHTTYNTWAVLDSPI</sequence>
<dbReference type="EMBL" id="PKJC01000036">
    <property type="protein sequence ID" value="PKZ62970.1"/>
    <property type="molecule type" value="Genomic_DNA"/>
</dbReference>
<evidence type="ECO:0000259" key="2">
    <source>
        <dbReference type="Pfam" id="PF02517"/>
    </source>
</evidence>
<organism evidence="3 4">
    <name type="scientific">Gordonia terrae</name>
    <dbReference type="NCBI Taxonomy" id="2055"/>
    <lineage>
        <taxon>Bacteria</taxon>
        <taxon>Bacillati</taxon>
        <taxon>Actinomycetota</taxon>
        <taxon>Actinomycetes</taxon>
        <taxon>Mycobacteriales</taxon>
        <taxon>Gordoniaceae</taxon>
        <taxon>Gordonia</taxon>
    </lineage>
</organism>
<keyword evidence="1" id="KW-0472">Membrane</keyword>
<feature type="transmembrane region" description="Helical" evidence="1">
    <location>
        <begin position="15"/>
        <end position="37"/>
    </location>
</feature>
<feature type="transmembrane region" description="Helical" evidence="1">
    <location>
        <begin position="49"/>
        <end position="68"/>
    </location>
</feature>
<feature type="transmembrane region" description="Helical" evidence="1">
    <location>
        <begin position="189"/>
        <end position="207"/>
    </location>
</feature>
<proteinExistence type="predicted"/>
<evidence type="ECO:0000313" key="4">
    <source>
        <dbReference type="Proteomes" id="UP000234662"/>
    </source>
</evidence>
<accession>A0A2I1R1F6</accession>
<gene>
    <name evidence="3" type="ORF">CYJ73_24135</name>
</gene>
<keyword evidence="1" id="KW-0812">Transmembrane</keyword>
<evidence type="ECO:0000313" key="3">
    <source>
        <dbReference type="EMBL" id="PKZ62970.1"/>
    </source>
</evidence>
<dbReference type="GO" id="GO:0080120">
    <property type="term" value="P:CAAX-box protein maturation"/>
    <property type="evidence" value="ECO:0007669"/>
    <property type="project" value="UniProtKB-ARBA"/>
</dbReference>
<dbReference type="AlphaFoldDB" id="A0A2I1R1F6"/>
<dbReference type="Proteomes" id="UP000234662">
    <property type="component" value="Unassembled WGS sequence"/>
</dbReference>
<protein>
    <recommendedName>
        <fullName evidence="2">CAAX prenyl protease 2/Lysostaphin resistance protein A-like domain-containing protein</fullName>
    </recommendedName>
</protein>
<feature type="transmembrane region" description="Helical" evidence="1">
    <location>
        <begin position="102"/>
        <end position="123"/>
    </location>
</feature>
<dbReference type="InterPro" id="IPR003675">
    <property type="entry name" value="Rce1/LyrA-like_dom"/>
</dbReference>
<feature type="domain" description="CAAX prenyl protease 2/Lysostaphin resistance protein A-like" evidence="2">
    <location>
        <begin position="150"/>
        <end position="249"/>
    </location>
</feature>
<reference evidence="3 4" key="1">
    <citation type="submission" date="2017-12" db="EMBL/GenBank/DDBJ databases">
        <title>Phylogenetic diversity of female urinary microbiome.</title>
        <authorList>
            <person name="Thomas-White K."/>
            <person name="Wolfe A.J."/>
        </authorList>
    </citation>
    <scope>NUCLEOTIDE SEQUENCE [LARGE SCALE GENOMIC DNA]</scope>
    <source>
        <strain evidence="3 4">UMB0777</strain>
    </source>
</reference>
<dbReference type="RefSeq" id="WP_101822844.1">
    <property type="nucleotide sequence ID" value="NZ_PKJC01000036.1"/>
</dbReference>
<evidence type="ECO:0000256" key="1">
    <source>
        <dbReference type="SAM" id="Phobius"/>
    </source>
</evidence>
<name>A0A2I1R1F6_9ACTN</name>
<feature type="transmembrane region" description="Helical" evidence="1">
    <location>
        <begin position="213"/>
        <end position="233"/>
    </location>
</feature>